<dbReference type="GO" id="GO:0008233">
    <property type="term" value="F:peptidase activity"/>
    <property type="evidence" value="ECO:0007669"/>
    <property type="project" value="UniProtKB-KW"/>
</dbReference>
<accession>V6IVM5</accession>
<evidence type="ECO:0000256" key="2">
    <source>
        <dbReference type="ARBA" id="ARBA00022723"/>
    </source>
</evidence>
<dbReference type="RefSeq" id="WP_023510938.1">
    <property type="nucleotide sequence ID" value="NZ_AWTC01000013.1"/>
</dbReference>
<keyword evidence="2" id="KW-0479">Metal-binding</keyword>
<keyword evidence="1" id="KW-0645">Protease</keyword>
<evidence type="ECO:0000256" key="1">
    <source>
        <dbReference type="ARBA" id="ARBA00022670"/>
    </source>
</evidence>
<dbReference type="GO" id="GO:0005829">
    <property type="term" value="C:cytosol"/>
    <property type="evidence" value="ECO:0007669"/>
    <property type="project" value="TreeGrafter"/>
</dbReference>
<dbReference type="GO" id="GO:0006508">
    <property type="term" value="P:proteolysis"/>
    <property type="evidence" value="ECO:0007669"/>
    <property type="project" value="UniProtKB-KW"/>
</dbReference>
<dbReference type="Gene3D" id="3.40.630.10">
    <property type="entry name" value="Zn peptidases"/>
    <property type="match status" value="1"/>
</dbReference>
<evidence type="ECO:0000256" key="3">
    <source>
        <dbReference type="ARBA" id="ARBA00022801"/>
    </source>
</evidence>
<evidence type="ECO:0000313" key="6">
    <source>
        <dbReference type="Proteomes" id="UP000018296"/>
    </source>
</evidence>
<reference evidence="5 6" key="1">
    <citation type="journal article" date="2013" name="Genome Announc.">
        <title>Genome Sequence of Sporolactobacillus laevolacticus DSM442, an Efficient Polymer-Grade D-Lactate Producer from Agricultural Waste Cottonseed as a Nitrogen Source.</title>
        <authorList>
            <person name="Wang H."/>
            <person name="Wang L."/>
            <person name="Ju J."/>
            <person name="Yu B."/>
            <person name="Ma Y."/>
        </authorList>
    </citation>
    <scope>NUCLEOTIDE SEQUENCE [LARGE SCALE GENOMIC DNA]</scope>
    <source>
        <strain evidence="5 6">DSM 442</strain>
    </source>
</reference>
<keyword evidence="6" id="KW-1185">Reference proteome</keyword>
<dbReference type="AlphaFoldDB" id="V6IVM5"/>
<dbReference type="InterPro" id="IPR011650">
    <property type="entry name" value="Peptidase_M20_dimer"/>
</dbReference>
<dbReference type="GO" id="GO:0046872">
    <property type="term" value="F:metal ion binding"/>
    <property type="evidence" value="ECO:0007669"/>
    <property type="project" value="UniProtKB-KW"/>
</dbReference>
<dbReference type="OrthoDB" id="9761532at2"/>
<dbReference type="SUPFAM" id="SSF53187">
    <property type="entry name" value="Zn-dependent exopeptidases"/>
    <property type="match status" value="1"/>
</dbReference>
<gene>
    <name evidence="5" type="ORF">P343_13520</name>
</gene>
<dbReference type="InterPro" id="IPR051458">
    <property type="entry name" value="Cyt/Met_Dipeptidase"/>
</dbReference>
<dbReference type="EMBL" id="AWTC01000013">
    <property type="protein sequence ID" value="EST11222.1"/>
    <property type="molecule type" value="Genomic_DNA"/>
</dbReference>
<dbReference type="GO" id="GO:0009089">
    <property type="term" value="P:lysine biosynthetic process via diaminopimelate"/>
    <property type="evidence" value="ECO:0007669"/>
    <property type="project" value="TreeGrafter"/>
</dbReference>
<protein>
    <submittedName>
        <fullName evidence="5">Acetylornithine deacetylase</fullName>
    </submittedName>
</protein>
<keyword evidence="3" id="KW-0378">Hydrolase</keyword>
<dbReference type="STRING" id="1395513.P343_13520"/>
<feature type="domain" description="Peptidase M20 dimerisation" evidence="4">
    <location>
        <begin position="198"/>
        <end position="355"/>
    </location>
</feature>
<sequence>MTTSNRQDLKEKVIAQADQSVETLYRYLRLTSVSAQHLEIPETVQFVADLLKSVGGEVKILDDLGGNPVIYGFFAAGSKGNANKTLLFYNHYDVQPPDPLDEWESEPFEPSLKDGILYARGTADNKGSLMLRLAAIKALEQADGLPCNIKFLIEGEEEIGSPNLPRYLKEYAELFKADACIWEFGSKDAQERVELYAGIKGSAYFELSTKSASIDIHSSLAAVIDNPAWRLVQALASMKNQNNDITVEGFFDEIEEPDEALMEIVRALPFDKSGLTGPFGLTRPLITEARGENPRDALMLYPTMTICGMVSGYIGEGAKTVLPKEAKVKIDCRMVPGQTGEHLLACFERHLARHGFSDVKVELIESQRAYRSDITDPFLHLVKKTAEEAYGSEAVLYPNSPGTGPMYQFNECLQLPIVSTGVGWAESKAHAPNESIRMKDYADGCLHMAYLLTDFAAE</sequence>
<dbReference type="PANTHER" id="PTHR43270">
    <property type="entry name" value="BETA-ALA-HIS DIPEPTIDASE"/>
    <property type="match status" value="1"/>
</dbReference>
<dbReference type="Pfam" id="PF01546">
    <property type="entry name" value="Peptidase_M20"/>
    <property type="match status" value="1"/>
</dbReference>
<dbReference type="GO" id="GO:0009014">
    <property type="term" value="F:succinyl-diaminopimelate desuccinylase activity"/>
    <property type="evidence" value="ECO:0007669"/>
    <property type="project" value="TreeGrafter"/>
</dbReference>
<comment type="caution">
    <text evidence="5">The sequence shown here is derived from an EMBL/GenBank/DDBJ whole genome shotgun (WGS) entry which is preliminary data.</text>
</comment>
<evidence type="ECO:0000313" key="5">
    <source>
        <dbReference type="EMBL" id="EST11222.1"/>
    </source>
</evidence>
<dbReference type="InterPro" id="IPR002933">
    <property type="entry name" value="Peptidase_M20"/>
</dbReference>
<dbReference type="Proteomes" id="UP000018296">
    <property type="component" value="Unassembled WGS sequence"/>
</dbReference>
<organism evidence="5 6">
    <name type="scientific">Sporolactobacillus laevolacticus DSM 442</name>
    <dbReference type="NCBI Taxonomy" id="1395513"/>
    <lineage>
        <taxon>Bacteria</taxon>
        <taxon>Bacillati</taxon>
        <taxon>Bacillota</taxon>
        <taxon>Bacilli</taxon>
        <taxon>Bacillales</taxon>
        <taxon>Sporolactobacillaceae</taxon>
        <taxon>Sporolactobacillus</taxon>
    </lineage>
</organism>
<dbReference type="NCBIfam" id="NF005034">
    <property type="entry name" value="PRK06446.1"/>
    <property type="match status" value="1"/>
</dbReference>
<name>V6IVM5_9BACL</name>
<evidence type="ECO:0000259" key="4">
    <source>
        <dbReference type="Pfam" id="PF07687"/>
    </source>
</evidence>
<dbReference type="eggNOG" id="COG0624">
    <property type="taxonomic scope" value="Bacteria"/>
</dbReference>
<proteinExistence type="predicted"/>
<dbReference type="Pfam" id="PF07687">
    <property type="entry name" value="M20_dimer"/>
    <property type="match status" value="1"/>
</dbReference>
<dbReference type="PATRIC" id="fig|1395513.3.peg.2742"/>
<dbReference type="PANTHER" id="PTHR43270:SF8">
    <property type="entry name" value="DI- AND TRIPEPTIDASE DUG2-RELATED"/>
    <property type="match status" value="1"/>
</dbReference>
<dbReference type="Gene3D" id="3.30.70.360">
    <property type="match status" value="1"/>
</dbReference>